<evidence type="ECO:0000313" key="14">
    <source>
        <dbReference type="EMBL" id="APZ90744.1"/>
    </source>
</evidence>
<dbReference type="Pfam" id="PF00578">
    <property type="entry name" value="AhpC-TSA"/>
    <property type="match status" value="1"/>
</dbReference>
<comment type="similarity">
    <text evidence="9">Belongs to the peroxiredoxin family. BCP/PrxQ subfamily.</text>
</comment>
<evidence type="ECO:0000256" key="10">
    <source>
        <dbReference type="ARBA" id="ARBA00042639"/>
    </source>
</evidence>
<dbReference type="PANTHER" id="PTHR42801">
    <property type="entry name" value="THIOREDOXIN-DEPENDENT PEROXIDE REDUCTASE"/>
    <property type="match status" value="1"/>
</dbReference>
<keyword evidence="7" id="KW-0676">Redox-active center</keyword>
<comment type="catalytic activity">
    <reaction evidence="11">
        <text>a hydroperoxide + [thioredoxin]-dithiol = an alcohol + [thioredoxin]-disulfide + H2O</text>
        <dbReference type="Rhea" id="RHEA:62620"/>
        <dbReference type="Rhea" id="RHEA-COMP:10698"/>
        <dbReference type="Rhea" id="RHEA-COMP:10700"/>
        <dbReference type="ChEBI" id="CHEBI:15377"/>
        <dbReference type="ChEBI" id="CHEBI:29950"/>
        <dbReference type="ChEBI" id="CHEBI:30879"/>
        <dbReference type="ChEBI" id="CHEBI:35924"/>
        <dbReference type="ChEBI" id="CHEBI:50058"/>
        <dbReference type="EC" id="1.11.1.24"/>
    </reaction>
</comment>
<dbReference type="PANTHER" id="PTHR42801:SF7">
    <property type="entry name" value="SLL1159 PROTEIN"/>
    <property type="match status" value="1"/>
</dbReference>
<name>A0A1P8W9L3_9PLAN</name>
<dbReference type="AlphaFoldDB" id="A0A1P8W9L3"/>
<evidence type="ECO:0000256" key="7">
    <source>
        <dbReference type="ARBA" id="ARBA00023284"/>
    </source>
</evidence>
<dbReference type="Gene3D" id="3.40.30.10">
    <property type="entry name" value="Glutaredoxin"/>
    <property type="match status" value="1"/>
</dbReference>
<dbReference type="CDD" id="cd02970">
    <property type="entry name" value="PRX_like2"/>
    <property type="match status" value="1"/>
</dbReference>
<dbReference type="EC" id="1.11.1.24" evidence="2"/>
<comment type="function">
    <text evidence="1">Thiol-specific peroxidase that catalyzes the reduction of hydrogen peroxide and organic hydroperoxides to water and alcohols, respectively. Plays a role in cell protection against oxidative stress by detoxifying peroxides and as sensor of hydrogen peroxide-mediated signaling events.</text>
</comment>
<evidence type="ECO:0000256" key="5">
    <source>
        <dbReference type="ARBA" id="ARBA00023002"/>
    </source>
</evidence>
<dbReference type="InterPro" id="IPR050924">
    <property type="entry name" value="Peroxiredoxin_BCP/PrxQ"/>
</dbReference>
<dbReference type="STRING" id="1891926.Fuma_00326"/>
<sequence length="279" mass="30282">MANQELNGVTPEDGTAPERGSGTKLFLAVLGGFALLYGSAMAWHVTHPMTGTGTESPGFLERCRLICADYGLVATGDVSADANAYLEAVDSQKLSASLQDLLSTDNFERAVTEDHPLIGKPAPDFVLSDTQDQSQSLAELNRQGPVVLVFYYGYNCSHCVAQLFALQKDLEHFNELGAQLVAVSADLPAATRKKYEEYGGFEFPVLSDPDLKVAETWGTYVRETDDQQEDMLHGTFVIDRGGKVVFANRGYQPFVDNRSLLQWLNESGSATGSDLAPAE</sequence>
<dbReference type="PROSITE" id="PS51352">
    <property type="entry name" value="THIOREDOXIN_2"/>
    <property type="match status" value="1"/>
</dbReference>
<keyword evidence="6" id="KW-1015">Disulfide bond</keyword>
<dbReference type="InterPro" id="IPR000866">
    <property type="entry name" value="AhpC/TSA"/>
</dbReference>
<dbReference type="GO" id="GO:0045454">
    <property type="term" value="P:cell redox homeostasis"/>
    <property type="evidence" value="ECO:0007669"/>
    <property type="project" value="TreeGrafter"/>
</dbReference>
<proteinExistence type="inferred from homology"/>
<protein>
    <recommendedName>
        <fullName evidence="2">thioredoxin-dependent peroxiredoxin</fullName>
        <ecNumber evidence="2">1.11.1.24</ecNumber>
    </recommendedName>
    <alternativeName>
        <fullName evidence="8">Thioredoxin peroxidase</fullName>
    </alternativeName>
    <alternativeName>
        <fullName evidence="10">Thioredoxin-dependent peroxiredoxin Bcp</fullName>
    </alternativeName>
</protein>
<evidence type="ECO:0000256" key="1">
    <source>
        <dbReference type="ARBA" id="ARBA00003330"/>
    </source>
</evidence>
<evidence type="ECO:0000256" key="8">
    <source>
        <dbReference type="ARBA" id="ARBA00032824"/>
    </source>
</evidence>
<feature type="domain" description="Thioredoxin" evidence="13">
    <location>
        <begin position="116"/>
        <end position="269"/>
    </location>
</feature>
<keyword evidence="12" id="KW-0812">Transmembrane</keyword>
<dbReference type="OrthoDB" id="211029at2"/>
<dbReference type="InterPro" id="IPR013766">
    <property type="entry name" value="Thioredoxin_domain"/>
</dbReference>
<feature type="transmembrane region" description="Helical" evidence="12">
    <location>
        <begin position="25"/>
        <end position="45"/>
    </location>
</feature>
<dbReference type="RefSeq" id="WP_077022595.1">
    <property type="nucleotide sequence ID" value="NZ_CP017641.1"/>
</dbReference>
<dbReference type="GO" id="GO:0034599">
    <property type="term" value="P:cellular response to oxidative stress"/>
    <property type="evidence" value="ECO:0007669"/>
    <property type="project" value="TreeGrafter"/>
</dbReference>
<organism evidence="14 15">
    <name type="scientific">Fuerstiella marisgermanici</name>
    <dbReference type="NCBI Taxonomy" id="1891926"/>
    <lineage>
        <taxon>Bacteria</taxon>
        <taxon>Pseudomonadati</taxon>
        <taxon>Planctomycetota</taxon>
        <taxon>Planctomycetia</taxon>
        <taxon>Planctomycetales</taxon>
        <taxon>Planctomycetaceae</taxon>
        <taxon>Fuerstiella</taxon>
    </lineage>
</organism>
<gene>
    <name evidence="14" type="primary">bcp_1</name>
    <name evidence="14" type="ORF">Fuma_00326</name>
</gene>
<evidence type="ECO:0000313" key="15">
    <source>
        <dbReference type="Proteomes" id="UP000187735"/>
    </source>
</evidence>
<dbReference type="Proteomes" id="UP000187735">
    <property type="component" value="Chromosome"/>
</dbReference>
<keyword evidence="12" id="KW-0472">Membrane</keyword>
<keyword evidence="15" id="KW-1185">Reference proteome</keyword>
<evidence type="ECO:0000256" key="12">
    <source>
        <dbReference type="SAM" id="Phobius"/>
    </source>
</evidence>
<reference evidence="14 15" key="1">
    <citation type="journal article" date="2016" name="Front. Microbiol.">
        <title>Fuerstia marisgermanicae gen. nov., sp. nov., an Unusual Member of the Phylum Planctomycetes from the German Wadden Sea.</title>
        <authorList>
            <person name="Kohn T."/>
            <person name="Heuer A."/>
            <person name="Jogler M."/>
            <person name="Vollmers J."/>
            <person name="Boedeker C."/>
            <person name="Bunk B."/>
            <person name="Rast P."/>
            <person name="Borchert D."/>
            <person name="Glockner I."/>
            <person name="Freese H.M."/>
            <person name="Klenk H.P."/>
            <person name="Overmann J."/>
            <person name="Kaster A.K."/>
            <person name="Rohde M."/>
            <person name="Wiegand S."/>
            <person name="Jogler C."/>
        </authorList>
    </citation>
    <scope>NUCLEOTIDE SEQUENCE [LARGE SCALE GENOMIC DNA]</scope>
    <source>
        <strain evidence="14 15">NH11</strain>
    </source>
</reference>
<dbReference type="GO" id="GO:0005737">
    <property type="term" value="C:cytoplasm"/>
    <property type="evidence" value="ECO:0007669"/>
    <property type="project" value="TreeGrafter"/>
</dbReference>
<evidence type="ECO:0000256" key="4">
    <source>
        <dbReference type="ARBA" id="ARBA00022862"/>
    </source>
</evidence>
<evidence type="ECO:0000256" key="6">
    <source>
        <dbReference type="ARBA" id="ARBA00023157"/>
    </source>
</evidence>
<keyword evidence="5 14" id="KW-0560">Oxidoreductase</keyword>
<evidence type="ECO:0000256" key="3">
    <source>
        <dbReference type="ARBA" id="ARBA00022559"/>
    </source>
</evidence>
<evidence type="ECO:0000256" key="11">
    <source>
        <dbReference type="ARBA" id="ARBA00049091"/>
    </source>
</evidence>
<accession>A0A1P8W9L3</accession>
<dbReference type="KEGG" id="fmr:Fuma_00326"/>
<dbReference type="InterPro" id="IPR036249">
    <property type="entry name" value="Thioredoxin-like_sf"/>
</dbReference>
<evidence type="ECO:0000256" key="2">
    <source>
        <dbReference type="ARBA" id="ARBA00013017"/>
    </source>
</evidence>
<keyword evidence="3 14" id="KW-0575">Peroxidase</keyword>
<keyword evidence="12" id="KW-1133">Transmembrane helix</keyword>
<evidence type="ECO:0000259" key="13">
    <source>
        <dbReference type="PROSITE" id="PS51352"/>
    </source>
</evidence>
<dbReference type="SUPFAM" id="SSF52833">
    <property type="entry name" value="Thioredoxin-like"/>
    <property type="match status" value="1"/>
</dbReference>
<dbReference type="EMBL" id="CP017641">
    <property type="protein sequence ID" value="APZ90744.1"/>
    <property type="molecule type" value="Genomic_DNA"/>
</dbReference>
<evidence type="ECO:0000256" key="9">
    <source>
        <dbReference type="ARBA" id="ARBA00038489"/>
    </source>
</evidence>
<keyword evidence="4" id="KW-0049">Antioxidant</keyword>
<dbReference type="GO" id="GO:0008379">
    <property type="term" value="F:thioredoxin peroxidase activity"/>
    <property type="evidence" value="ECO:0007669"/>
    <property type="project" value="TreeGrafter"/>
</dbReference>